<proteinExistence type="predicted"/>
<reference evidence="3" key="1">
    <citation type="journal article" date="2018" name="Nat. Microbiol.">
        <title>Leveraging single-cell genomics to expand the fungal tree of life.</title>
        <authorList>
            <person name="Ahrendt S.R."/>
            <person name="Quandt C.A."/>
            <person name="Ciobanu D."/>
            <person name="Clum A."/>
            <person name="Salamov A."/>
            <person name="Andreopoulos B."/>
            <person name="Cheng J.F."/>
            <person name="Woyke T."/>
            <person name="Pelin A."/>
            <person name="Henrissat B."/>
            <person name="Reynolds N.K."/>
            <person name="Benny G.L."/>
            <person name="Smith M.E."/>
            <person name="James T.Y."/>
            <person name="Grigoriev I.V."/>
        </authorList>
    </citation>
    <scope>NUCLEOTIDE SEQUENCE [LARGE SCALE GENOMIC DNA]</scope>
</reference>
<evidence type="ECO:0000256" key="1">
    <source>
        <dbReference type="SAM" id="MobiDB-lite"/>
    </source>
</evidence>
<accession>A0A4P9WR88</accession>
<protein>
    <submittedName>
        <fullName evidence="2">Uncharacterized protein</fullName>
    </submittedName>
</protein>
<organism evidence="2 3">
    <name type="scientific">Blyttiomyces helicus</name>
    <dbReference type="NCBI Taxonomy" id="388810"/>
    <lineage>
        <taxon>Eukaryota</taxon>
        <taxon>Fungi</taxon>
        <taxon>Fungi incertae sedis</taxon>
        <taxon>Chytridiomycota</taxon>
        <taxon>Chytridiomycota incertae sedis</taxon>
        <taxon>Chytridiomycetes</taxon>
        <taxon>Chytridiomycetes incertae sedis</taxon>
        <taxon>Blyttiomyces</taxon>
    </lineage>
</organism>
<dbReference type="AlphaFoldDB" id="A0A4P9WR88"/>
<gene>
    <name evidence="2" type="ORF">BDK51DRAFT_43779</name>
</gene>
<feature type="compositionally biased region" description="Low complexity" evidence="1">
    <location>
        <begin position="51"/>
        <end position="65"/>
    </location>
</feature>
<name>A0A4P9WR88_9FUNG</name>
<feature type="region of interest" description="Disordered" evidence="1">
    <location>
        <begin position="1"/>
        <end position="68"/>
    </location>
</feature>
<keyword evidence="3" id="KW-1185">Reference proteome</keyword>
<evidence type="ECO:0000313" key="2">
    <source>
        <dbReference type="EMBL" id="RKO94723.1"/>
    </source>
</evidence>
<feature type="region of interest" description="Disordered" evidence="1">
    <location>
        <begin position="198"/>
        <end position="219"/>
    </location>
</feature>
<sequence>MAQSVASQYAYPLTSPGPTPSAGATSMMSAPDPCLTTIAGSDSDVAPPQLPGSGSSQSPPSASAPVGGFEQQDPEICCAFCGVRMQLTGGPKMGKNLAPRRSCMRRGGRGSHQRWGSYVQPAKNPRPPGRSEPPSSFHLYPGRERLSAGVVTSLLSEMLGLQETTGATFGYGWLIRESVVNHRNRMLKTMQWRVVSSPPPLLPPPPPTPPPPSLALVRRPPSLSPLRSYAGAPHSYAVAVAATASSPAAPSIPFPTVPAC</sequence>
<feature type="region of interest" description="Disordered" evidence="1">
    <location>
        <begin position="92"/>
        <end position="137"/>
    </location>
</feature>
<feature type="compositionally biased region" description="Basic residues" evidence="1">
    <location>
        <begin position="102"/>
        <end position="112"/>
    </location>
</feature>
<dbReference type="Proteomes" id="UP000269721">
    <property type="component" value="Unassembled WGS sequence"/>
</dbReference>
<feature type="compositionally biased region" description="Pro residues" evidence="1">
    <location>
        <begin position="198"/>
        <end position="213"/>
    </location>
</feature>
<evidence type="ECO:0000313" key="3">
    <source>
        <dbReference type="Proteomes" id="UP000269721"/>
    </source>
</evidence>
<dbReference type="EMBL" id="KZ993833">
    <property type="protein sequence ID" value="RKO94723.1"/>
    <property type="molecule type" value="Genomic_DNA"/>
</dbReference>